<evidence type="ECO:0000259" key="1">
    <source>
        <dbReference type="Pfam" id="PF01261"/>
    </source>
</evidence>
<name>A0A7W8AIS4_9HYPH</name>
<dbReference type="Proteomes" id="UP000531231">
    <property type="component" value="Unassembled WGS sequence"/>
</dbReference>
<proteinExistence type="predicted"/>
<dbReference type="InterPro" id="IPR013022">
    <property type="entry name" value="Xyl_isomerase-like_TIM-brl"/>
</dbReference>
<dbReference type="InterPro" id="IPR036237">
    <property type="entry name" value="Xyl_isomerase-like_sf"/>
</dbReference>
<dbReference type="EMBL" id="JACHIL010000001">
    <property type="protein sequence ID" value="MBB5090040.1"/>
    <property type="molecule type" value="Genomic_DNA"/>
</dbReference>
<dbReference type="AlphaFoldDB" id="A0A7W8AIS4"/>
<accession>A0A7W8AIS4</accession>
<dbReference type="InterPro" id="IPR050312">
    <property type="entry name" value="IolE/XylAMocC-like"/>
</dbReference>
<dbReference type="PANTHER" id="PTHR12110">
    <property type="entry name" value="HYDROXYPYRUVATE ISOMERASE"/>
    <property type="match status" value="1"/>
</dbReference>
<evidence type="ECO:0000313" key="3">
    <source>
        <dbReference type="Proteomes" id="UP000531231"/>
    </source>
</evidence>
<dbReference type="SUPFAM" id="SSF51658">
    <property type="entry name" value="Xylose isomerase-like"/>
    <property type="match status" value="1"/>
</dbReference>
<sequence length="312" mass="35017">MRLAAELPHRSDDAYYGIVHCVLAPSFNECGYLIIIEDETMSELPIIGAALLVEEMPVHRDWYLEKPRDLEIQSFINADVLIGDWKPMAEEIKKQLDGHQGRLGIHGPFWGFTIDTPDPDVRTVVQKRLDQALDVCEFLGADQVVIHSPFTTWSHNHLDDGFNGREEITENTHLTLAPAIRRAENMGVTFVIENIEDINPFERLKLADSFNSSAVAVSIDTGHAHYAHGNTGAAPVDHFVHAAANRLQHVHLQDADGYADRHWATGDGTVNWKAVFAALKQYDSNPRLILEMRDHNDIKKSMKYLEAVGLGQ</sequence>
<protein>
    <submittedName>
        <fullName evidence="2">Sugar phosphate isomerase/epimerase</fullName>
    </submittedName>
</protein>
<gene>
    <name evidence="2" type="ORF">HNQ68_000552</name>
</gene>
<comment type="caution">
    <text evidence="2">The sequence shown here is derived from an EMBL/GenBank/DDBJ whole genome shotgun (WGS) entry which is preliminary data.</text>
</comment>
<reference evidence="2 3" key="1">
    <citation type="submission" date="2020-08" db="EMBL/GenBank/DDBJ databases">
        <title>Genomic Encyclopedia of Type Strains, Phase IV (KMG-IV): sequencing the most valuable type-strain genomes for metagenomic binning, comparative biology and taxonomic classification.</title>
        <authorList>
            <person name="Goeker M."/>
        </authorList>
    </citation>
    <scope>NUCLEOTIDE SEQUENCE [LARGE SCALE GENOMIC DNA]</scope>
    <source>
        <strain evidence="2 3">DSM 25620</strain>
    </source>
</reference>
<keyword evidence="3" id="KW-1185">Reference proteome</keyword>
<dbReference type="PANTHER" id="PTHR12110:SF53">
    <property type="entry name" value="BLR5974 PROTEIN"/>
    <property type="match status" value="1"/>
</dbReference>
<dbReference type="GO" id="GO:0016853">
    <property type="term" value="F:isomerase activity"/>
    <property type="evidence" value="ECO:0007669"/>
    <property type="project" value="UniProtKB-KW"/>
</dbReference>
<evidence type="ECO:0000313" key="2">
    <source>
        <dbReference type="EMBL" id="MBB5090040.1"/>
    </source>
</evidence>
<organism evidence="2 3">
    <name type="scientific">Pseudochrobactrum saccharolyticum</name>
    <dbReference type="NCBI Taxonomy" id="354352"/>
    <lineage>
        <taxon>Bacteria</taxon>
        <taxon>Pseudomonadati</taxon>
        <taxon>Pseudomonadota</taxon>
        <taxon>Alphaproteobacteria</taxon>
        <taxon>Hyphomicrobiales</taxon>
        <taxon>Brucellaceae</taxon>
        <taxon>Pseudochrobactrum</taxon>
    </lineage>
</organism>
<dbReference type="Pfam" id="PF01261">
    <property type="entry name" value="AP_endonuc_2"/>
    <property type="match status" value="1"/>
</dbReference>
<keyword evidence="2" id="KW-0413">Isomerase</keyword>
<feature type="domain" description="Xylose isomerase-like TIM barrel" evidence="1">
    <location>
        <begin position="84"/>
        <end position="306"/>
    </location>
</feature>
<dbReference type="Gene3D" id="3.20.20.150">
    <property type="entry name" value="Divalent-metal-dependent TIM barrel enzymes"/>
    <property type="match status" value="1"/>
</dbReference>